<dbReference type="GO" id="GO:0006355">
    <property type="term" value="P:regulation of DNA-templated transcription"/>
    <property type="evidence" value="ECO:0007669"/>
    <property type="project" value="InterPro"/>
</dbReference>
<dbReference type="InterPro" id="IPR036390">
    <property type="entry name" value="WH_DNA-bd_sf"/>
</dbReference>
<dbReference type="InterPro" id="IPR007737">
    <property type="entry name" value="Mga_HTH"/>
</dbReference>
<dbReference type="SUPFAM" id="SSF55804">
    <property type="entry name" value="Phoshotransferase/anion transport protein"/>
    <property type="match status" value="1"/>
</dbReference>
<dbReference type="SUPFAM" id="SSF63520">
    <property type="entry name" value="PTS-regulatory domain, PRD"/>
    <property type="match status" value="1"/>
</dbReference>
<dbReference type="PANTHER" id="PTHR30185">
    <property type="entry name" value="CRYPTIC BETA-GLUCOSIDE BGL OPERON ANTITERMINATOR"/>
    <property type="match status" value="1"/>
</dbReference>
<name>A0A380K0A9_STRDY</name>
<evidence type="ECO:0000259" key="7">
    <source>
        <dbReference type="PROSITE" id="PS51099"/>
    </source>
</evidence>
<dbReference type="GO" id="GO:0009401">
    <property type="term" value="P:phosphoenolpyruvate-dependent sugar phosphotransferase system"/>
    <property type="evidence" value="ECO:0007669"/>
    <property type="project" value="InterPro"/>
</dbReference>
<dbReference type="Pfam" id="PF00359">
    <property type="entry name" value="PTS_EIIA_2"/>
    <property type="match status" value="1"/>
</dbReference>
<dbReference type="Gene3D" id="3.40.50.2300">
    <property type="match status" value="1"/>
</dbReference>
<dbReference type="InterPro" id="IPR036634">
    <property type="entry name" value="PRD_sf"/>
</dbReference>
<dbReference type="GO" id="GO:0008982">
    <property type="term" value="F:protein-N(PI)-phosphohistidine-sugar phosphotransferase activity"/>
    <property type="evidence" value="ECO:0007669"/>
    <property type="project" value="InterPro"/>
</dbReference>
<feature type="domain" description="PRD" evidence="8">
    <location>
        <begin position="273"/>
        <end position="379"/>
    </location>
</feature>
<dbReference type="InterPro" id="IPR002178">
    <property type="entry name" value="PTS_EIIA_type-2_dom"/>
</dbReference>
<gene>
    <name evidence="9" type="primary">licR_3</name>
    <name evidence="9" type="ORF">NCTC4670_02162</name>
</gene>
<keyword evidence="3" id="KW-0805">Transcription regulation</keyword>
<dbReference type="Pfam" id="PF08279">
    <property type="entry name" value="HTH_11"/>
    <property type="match status" value="1"/>
</dbReference>
<keyword evidence="5" id="KW-0804">Transcription</keyword>
<dbReference type="Gene3D" id="1.10.1790.10">
    <property type="entry name" value="PRD domain"/>
    <property type="match status" value="1"/>
</dbReference>
<dbReference type="InterPro" id="IPR050661">
    <property type="entry name" value="BglG_antiterminators"/>
</dbReference>
<evidence type="ECO:0000259" key="6">
    <source>
        <dbReference type="PROSITE" id="PS51094"/>
    </source>
</evidence>
<dbReference type="PROSITE" id="PS51094">
    <property type="entry name" value="PTS_EIIA_TYPE_2"/>
    <property type="match status" value="1"/>
</dbReference>
<sequence length="622" mass="72866">MALVNRWYDILETLLIQNQLAFDDLRKHMKISPQTLTKSIEQLNDLLDGDIEIIQTNNQLELTVYDYARLETILAGSLRKTSDFNSASKRVAYLLKRLLESPTPIVIDDLAEETGVSRSTINKDLKTAKELASLYHIEIKGIPNRGIQAFGSELKIRLLFIHHVYAYFDTDYLQKESLVFLENLYKVYRLPRKIQELLNKTIAITIKRIHENNHLTDYIPFYSNEVKSNSFMEELVYHLELDYQTSLSQFERDFISFALNTQYIDGLTYHEGLLNPDFLQLYQKMIQEVKESLLINFDEEKLFVEIHTHLKFLINRLIFQIQANDLFHGEIKHKYPLAFEMATSAGKVLEETFSTHLEISECSYLALYFELILRDKEQIVEKGSKRIAVVCTTGRGTANMICRRITKVLGPDIEIFQFSEEQFNPERDDNYFAIFTTIPLKFGQLKSPLVQITNVFNDQWLQNEWQKVHLFHQRNIQDSIIRFVRLKPESTYCSYLTNMVKILAKKNIVDFGFSERIIQREMKQSTMFGNQVAFPHAINYHSDKPILLVGVLDQIFCEGYNQVAIIFMVAIPKKVETRLEAEMLELYDDIFRIASDELLRSELRLIESEEAFYQFTEERGIF</sequence>
<organism evidence="9 10">
    <name type="scientific">Streptococcus dysgalactiae subsp. dysgalactiae</name>
    <dbReference type="NCBI Taxonomy" id="99822"/>
    <lineage>
        <taxon>Bacteria</taxon>
        <taxon>Bacillati</taxon>
        <taxon>Bacillota</taxon>
        <taxon>Bacilli</taxon>
        <taxon>Lactobacillales</taxon>
        <taxon>Streptococcaceae</taxon>
        <taxon>Streptococcus</taxon>
    </lineage>
</organism>
<dbReference type="SUPFAM" id="SSF52794">
    <property type="entry name" value="PTS system IIB component-like"/>
    <property type="match status" value="1"/>
</dbReference>
<evidence type="ECO:0000313" key="9">
    <source>
        <dbReference type="EMBL" id="SUN51729.1"/>
    </source>
</evidence>
<dbReference type="Proteomes" id="UP000254797">
    <property type="component" value="Unassembled WGS sequence"/>
</dbReference>
<dbReference type="InterPro" id="IPR011608">
    <property type="entry name" value="PRD"/>
</dbReference>
<keyword evidence="4" id="KW-0010">Activator</keyword>
<feature type="domain" description="PTS EIIB type-2" evidence="7">
    <location>
        <begin position="385"/>
        <end position="473"/>
    </location>
</feature>
<reference evidence="9 10" key="1">
    <citation type="submission" date="2018-06" db="EMBL/GenBank/DDBJ databases">
        <authorList>
            <consortium name="Pathogen Informatics"/>
            <person name="Doyle S."/>
        </authorList>
    </citation>
    <scope>NUCLEOTIDE SEQUENCE [LARGE SCALE GENOMIC DNA]</scope>
    <source>
        <strain evidence="9 10">NCTC4670</strain>
    </source>
</reference>
<evidence type="ECO:0000256" key="3">
    <source>
        <dbReference type="ARBA" id="ARBA00023015"/>
    </source>
</evidence>
<keyword evidence="1" id="KW-0808">Transferase</keyword>
<dbReference type="PROSITE" id="PS51372">
    <property type="entry name" value="PRD_2"/>
    <property type="match status" value="1"/>
</dbReference>
<proteinExistence type="predicted"/>
<dbReference type="RefSeq" id="WP_115246801.1">
    <property type="nucleotide sequence ID" value="NZ_JAIEZU010000008.1"/>
</dbReference>
<dbReference type="InterPro" id="IPR013011">
    <property type="entry name" value="PTS_EIIB_2"/>
</dbReference>
<feature type="domain" description="PTS EIIA type-2" evidence="6">
    <location>
        <begin position="474"/>
        <end position="619"/>
    </location>
</feature>
<evidence type="ECO:0000256" key="2">
    <source>
        <dbReference type="ARBA" id="ARBA00022737"/>
    </source>
</evidence>
<dbReference type="InterPro" id="IPR036095">
    <property type="entry name" value="PTS_EIIB-like_sf"/>
</dbReference>
<dbReference type="EMBL" id="UHFG01000004">
    <property type="protein sequence ID" value="SUN51729.1"/>
    <property type="molecule type" value="Genomic_DNA"/>
</dbReference>
<evidence type="ECO:0000256" key="1">
    <source>
        <dbReference type="ARBA" id="ARBA00022679"/>
    </source>
</evidence>
<protein>
    <submittedName>
        <fullName evidence="9">Transcription antiterminator</fullName>
    </submittedName>
</protein>
<dbReference type="InterPro" id="IPR016152">
    <property type="entry name" value="PTrfase/Anion_transptr"/>
</dbReference>
<dbReference type="InterPro" id="IPR036388">
    <property type="entry name" value="WH-like_DNA-bd_sf"/>
</dbReference>
<dbReference type="CDD" id="cd05568">
    <property type="entry name" value="PTS_IIB_bgl_like"/>
    <property type="match status" value="1"/>
</dbReference>
<dbReference type="SUPFAM" id="SSF46785">
    <property type="entry name" value="Winged helix' DNA-binding domain"/>
    <property type="match status" value="1"/>
</dbReference>
<evidence type="ECO:0000313" key="10">
    <source>
        <dbReference type="Proteomes" id="UP000254797"/>
    </source>
</evidence>
<evidence type="ECO:0000256" key="4">
    <source>
        <dbReference type="ARBA" id="ARBA00023159"/>
    </source>
</evidence>
<dbReference type="PANTHER" id="PTHR30185:SF13">
    <property type="entry name" value="LICABCH OPERON REGULATOR-RELATED"/>
    <property type="match status" value="1"/>
</dbReference>
<accession>A0A380K0A9</accession>
<evidence type="ECO:0000256" key="5">
    <source>
        <dbReference type="ARBA" id="ARBA00023163"/>
    </source>
</evidence>
<dbReference type="Pfam" id="PF05043">
    <property type="entry name" value="Mga"/>
    <property type="match status" value="1"/>
</dbReference>
<dbReference type="Gene3D" id="3.40.930.10">
    <property type="entry name" value="Mannitol-specific EII, Chain A"/>
    <property type="match status" value="1"/>
</dbReference>
<dbReference type="AlphaFoldDB" id="A0A380K0A9"/>
<keyword evidence="2" id="KW-0677">Repeat</keyword>
<dbReference type="PROSITE" id="PS51099">
    <property type="entry name" value="PTS_EIIB_TYPE_2"/>
    <property type="match status" value="1"/>
</dbReference>
<dbReference type="Gene3D" id="1.10.10.10">
    <property type="entry name" value="Winged helix-like DNA-binding domain superfamily/Winged helix DNA-binding domain"/>
    <property type="match status" value="1"/>
</dbReference>
<dbReference type="InterPro" id="IPR013196">
    <property type="entry name" value="HTH_11"/>
</dbReference>
<dbReference type="Pfam" id="PF00874">
    <property type="entry name" value="PRD"/>
    <property type="match status" value="1"/>
</dbReference>
<evidence type="ECO:0000259" key="8">
    <source>
        <dbReference type="PROSITE" id="PS51372"/>
    </source>
</evidence>